<dbReference type="Proteomes" id="UP000053958">
    <property type="component" value="Unassembled WGS sequence"/>
</dbReference>
<accession>A0A0F4YUM8</accession>
<dbReference type="OrthoDB" id="16747at2759"/>
<protein>
    <submittedName>
        <fullName evidence="4">Isopenicillin N-CoA epimerase</fullName>
        <ecNumber evidence="4">5.1.99.4</ecNumber>
    </submittedName>
</protein>
<dbReference type="STRING" id="1408163.A0A0F4YUM8"/>
<feature type="transmembrane region" description="Helical" evidence="3">
    <location>
        <begin position="137"/>
        <end position="154"/>
    </location>
</feature>
<dbReference type="Gene3D" id="3.40.50.10540">
    <property type="entry name" value="Crotonobetainyl-coa:carnitine coa-transferase, domain 1"/>
    <property type="match status" value="1"/>
</dbReference>
<dbReference type="InterPro" id="IPR044855">
    <property type="entry name" value="CoA-Trfase_III_dom3_sf"/>
</dbReference>
<dbReference type="GeneID" id="25316494"/>
<dbReference type="EMBL" id="LASV01000167">
    <property type="protein sequence ID" value="KKA21800.1"/>
    <property type="molecule type" value="Genomic_DNA"/>
</dbReference>
<keyword evidence="3" id="KW-0472">Membrane</keyword>
<dbReference type="SUPFAM" id="SSF89796">
    <property type="entry name" value="CoA-transferase family III (CaiB/BaiF)"/>
    <property type="match status" value="1"/>
</dbReference>
<dbReference type="PANTHER" id="PTHR48228">
    <property type="entry name" value="SUCCINYL-COA--D-CITRAMALATE COA-TRANSFERASE"/>
    <property type="match status" value="1"/>
</dbReference>
<dbReference type="PANTHER" id="PTHR48228:SF5">
    <property type="entry name" value="ALPHA-METHYLACYL-COA RACEMASE"/>
    <property type="match status" value="1"/>
</dbReference>
<dbReference type="InterPro" id="IPR003673">
    <property type="entry name" value="CoA-Trfase_fam_III"/>
</dbReference>
<comment type="caution">
    <text evidence="4">The sequence shown here is derived from an EMBL/GenBank/DDBJ whole genome shotgun (WGS) entry which is preliminary data.</text>
</comment>
<dbReference type="GO" id="GO:0008111">
    <property type="term" value="F:alpha-methylacyl-CoA racemase activity"/>
    <property type="evidence" value="ECO:0007669"/>
    <property type="project" value="UniProtKB-EC"/>
</dbReference>
<organism evidence="4 5">
    <name type="scientific">Rasamsonia emersonii (strain ATCC 16479 / CBS 393.64 / IMI 116815)</name>
    <dbReference type="NCBI Taxonomy" id="1408163"/>
    <lineage>
        <taxon>Eukaryota</taxon>
        <taxon>Fungi</taxon>
        <taxon>Dikarya</taxon>
        <taxon>Ascomycota</taxon>
        <taxon>Pezizomycotina</taxon>
        <taxon>Eurotiomycetes</taxon>
        <taxon>Eurotiomycetidae</taxon>
        <taxon>Eurotiales</taxon>
        <taxon>Trichocomaceae</taxon>
        <taxon>Rasamsonia</taxon>
    </lineage>
</organism>
<keyword evidence="5" id="KW-1185">Reference proteome</keyword>
<proteinExistence type="inferred from homology"/>
<gene>
    <name evidence="4" type="ORF">T310_4146</name>
</gene>
<evidence type="ECO:0000256" key="2">
    <source>
        <dbReference type="SAM" id="MobiDB-lite"/>
    </source>
</evidence>
<feature type="transmembrane region" description="Helical" evidence="3">
    <location>
        <begin position="166"/>
        <end position="186"/>
    </location>
</feature>
<sequence length="326" mass="34158">MVATDTATATSYPLSGVRVVELAGLAPGPFAGLLLADYGASVLRVDRPQGSSPIPPVAADLLTRHKTSICLDLKNLASRAVLLSLLAKADVLIDPFRPGVLERLGLSPTDVLLKQNPQLIVARMTGFRRDGKYKDMAGHDINYLAVSGVLSMLGRAGDNPYPPANILGDFAGGGAMCFLGILLALITRQRTGRGQVVEANMVDGSAYLATMPRLALHTPLWGDRRGENLLDGGVSVLHDIRDEGRGEILCGGGAGAAVLRGAAQGPRSEDGGSPGTRRQGQLARATGDIRQEVQGEDACGMGGHFRRNRRLRDAGAGAGRAGEERV</sequence>
<dbReference type="InterPro" id="IPR023606">
    <property type="entry name" value="CoA-Trfase_III_dom_1_sf"/>
</dbReference>
<dbReference type="Gene3D" id="3.30.1540.10">
    <property type="entry name" value="formyl-coa transferase, domain 3"/>
    <property type="match status" value="1"/>
</dbReference>
<keyword evidence="3" id="KW-1133">Transmembrane helix</keyword>
<keyword evidence="3" id="KW-0812">Transmembrane</keyword>
<reference evidence="4 5" key="1">
    <citation type="submission" date="2015-04" db="EMBL/GenBank/DDBJ databases">
        <authorList>
            <person name="Heijne W.H."/>
            <person name="Fedorova N.D."/>
            <person name="Nierman W.C."/>
            <person name="Vollebregt A.W."/>
            <person name="Zhao Z."/>
            <person name="Wu L."/>
            <person name="Kumar M."/>
            <person name="Stam H."/>
            <person name="van den Berg M.A."/>
            <person name="Pel H.J."/>
        </authorList>
    </citation>
    <scope>NUCLEOTIDE SEQUENCE [LARGE SCALE GENOMIC DNA]</scope>
    <source>
        <strain evidence="4 5">CBS 393.64</strain>
    </source>
</reference>
<evidence type="ECO:0000256" key="1">
    <source>
        <dbReference type="ARBA" id="ARBA00008383"/>
    </source>
</evidence>
<dbReference type="InterPro" id="IPR050509">
    <property type="entry name" value="CoA-transferase_III"/>
</dbReference>
<dbReference type="Pfam" id="PF02515">
    <property type="entry name" value="CoA_transf_3"/>
    <property type="match status" value="1"/>
</dbReference>
<dbReference type="AlphaFoldDB" id="A0A0F4YUM8"/>
<dbReference type="EC" id="5.1.99.4" evidence="4"/>
<keyword evidence="4" id="KW-0413">Isomerase</keyword>
<comment type="similarity">
    <text evidence="1">Belongs to the CoA-transferase III family.</text>
</comment>
<evidence type="ECO:0000313" key="4">
    <source>
        <dbReference type="EMBL" id="KKA21800.1"/>
    </source>
</evidence>
<evidence type="ECO:0000313" key="5">
    <source>
        <dbReference type="Proteomes" id="UP000053958"/>
    </source>
</evidence>
<evidence type="ECO:0000256" key="3">
    <source>
        <dbReference type="SAM" id="Phobius"/>
    </source>
</evidence>
<dbReference type="RefSeq" id="XP_013328412.1">
    <property type="nucleotide sequence ID" value="XM_013472958.1"/>
</dbReference>
<name>A0A0F4YUM8_RASE3</name>
<feature type="region of interest" description="Disordered" evidence="2">
    <location>
        <begin position="262"/>
        <end position="326"/>
    </location>
</feature>